<accession>A0ABR2IKF9</accession>
<gene>
    <name evidence="1" type="ORF">M9Y10_011541</name>
</gene>
<dbReference type="Proteomes" id="UP001470230">
    <property type="component" value="Unassembled WGS sequence"/>
</dbReference>
<dbReference type="SUPFAM" id="SSF48371">
    <property type="entry name" value="ARM repeat"/>
    <property type="match status" value="1"/>
</dbReference>
<proteinExistence type="predicted"/>
<dbReference type="EMBL" id="JAPFFF010000017">
    <property type="protein sequence ID" value="KAK8863850.1"/>
    <property type="molecule type" value="Genomic_DNA"/>
</dbReference>
<dbReference type="Gene3D" id="1.25.10.10">
    <property type="entry name" value="Leucine-rich Repeat Variant"/>
    <property type="match status" value="1"/>
</dbReference>
<keyword evidence="2" id="KW-1185">Reference proteome</keyword>
<reference evidence="1 2" key="1">
    <citation type="submission" date="2024-04" db="EMBL/GenBank/DDBJ databases">
        <title>Tritrichomonas musculus Genome.</title>
        <authorList>
            <person name="Alves-Ferreira E."/>
            <person name="Grigg M."/>
            <person name="Lorenzi H."/>
            <person name="Galac M."/>
        </authorList>
    </citation>
    <scope>NUCLEOTIDE SEQUENCE [LARGE SCALE GENOMIC DNA]</scope>
    <source>
        <strain evidence="1 2">EAF2021</strain>
    </source>
</reference>
<name>A0ABR2IKF9_9EUKA</name>
<sequence>MCRCISNYKFEVFTDNEETEMLKDDTLLNEKNQSLINMTMQNFISNPTDQKTLNDLINAAIEYNFPICPRFFTLIVELLQENINTNQTMDLIEIIISKFPARYFIKYFPHYKIIQALTNYDCILPQAISILTFFIQNIEYFPKTDRYFFDLGVVEKIEGLLKSPNEIISNKALVFFRYLLKSGLPFIPRYIKIYNDISEMALLPKESVKILSAQIIYHFTKKYFLFCENNNKEEHKHIHHHRQGNIHKGHHKNHHENIKNNNKPIENSDEMEFTLFSKTFLFPDVFDESLQLQLQNDAFLYYLMKLILFISNGHDIYKSNSEKILKMTPIIQFALQNQNGKIVLMALTSLYKIMRHGRETAFLQIYNSNLINLIFHIYYRFGFLIQKEAIFVFIELSRFMNSNDLIYCFENHHLLQIFIDAFSSDDNKLLEDLFFCFLNIFDAFDFESKLNYFIKYFNTEEFVNSVQEMDPECSTYYQCFVETLNSVLSQNMS</sequence>
<evidence type="ECO:0000313" key="2">
    <source>
        <dbReference type="Proteomes" id="UP001470230"/>
    </source>
</evidence>
<evidence type="ECO:0000313" key="1">
    <source>
        <dbReference type="EMBL" id="KAK8863850.1"/>
    </source>
</evidence>
<comment type="caution">
    <text evidence="1">The sequence shown here is derived from an EMBL/GenBank/DDBJ whole genome shotgun (WGS) entry which is preliminary data.</text>
</comment>
<protein>
    <submittedName>
        <fullName evidence="1">Uncharacterized protein</fullName>
    </submittedName>
</protein>
<dbReference type="InterPro" id="IPR011989">
    <property type="entry name" value="ARM-like"/>
</dbReference>
<dbReference type="InterPro" id="IPR016024">
    <property type="entry name" value="ARM-type_fold"/>
</dbReference>
<organism evidence="1 2">
    <name type="scientific">Tritrichomonas musculus</name>
    <dbReference type="NCBI Taxonomy" id="1915356"/>
    <lineage>
        <taxon>Eukaryota</taxon>
        <taxon>Metamonada</taxon>
        <taxon>Parabasalia</taxon>
        <taxon>Tritrichomonadida</taxon>
        <taxon>Tritrichomonadidae</taxon>
        <taxon>Tritrichomonas</taxon>
    </lineage>
</organism>